<gene>
    <name evidence="1" type="ORF">H9Y05_09445</name>
</gene>
<dbReference type="RefSeq" id="WP_216714137.1">
    <property type="nucleotide sequence ID" value="NZ_JACVEL010000005.1"/>
</dbReference>
<evidence type="ECO:0000313" key="2">
    <source>
        <dbReference type="Proteomes" id="UP000652681"/>
    </source>
</evidence>
<comment type="caution">
    <text evidence="1">The sequence shown here is derived from an EMBL/GenBank/DDBJ whole genome shotgun (WGS) entry which is preliminary data.</text>
</comment>
<accession>A0A8J6PPW8</accession>
<dbReference type="AlphaFoldDB" id="A0A8J6PPW8"/>
<dbReference type="PROSITE" id="PS51257">
    <property type="entry name" value="PROKAR_LIPOPROTEIN"/>
    <property type="match status" value="1"/>
</dbReference>
<proteinExistence type="predicted"/>
<reference evidence="1" key="1">
    <citation type="submission" date="2020-09" db="EMBL/GenBank/DDBJ databases">
        <title>Taishania pollutisoli gen. nov., sp. nov., Isolated from Tetrabromobisphenol A-Contaminated Soil.</title>
        <authorList>
            <person name="Chen Q."/>
        </authorList>
    </citation>
    <scope>NUCLEOTIDE SEQUENCE</scope>
    <source>
        <strain evidence="1">CZZ-1</strain>
    </source>
</reference>
<organism evidence="1 2">
    <name type="scientific">Taishania pollutisoli</name>
    <dbReference type="NCBI Taxonomy" id="2766479"/>
    <lineage>
        <taxon>Bacteria</taxon>
        <taxon>Pseudomonadati</taxon>
        <taxon>Bacteroidota</taxon>
        <taxon>Flavobacteriia</taxon>
        <taxon>Flavobacteriales</taxon>
        <taxon>Crocinitomicaceae</taxon>
        <taxon>Taishania</taxon>
    </lineage>
</organism>
<protein>
    <submittedName>
        <fullName evidence="1">Uncharacterized protein</fullName>
    </submittedName>
</protein>
<evidence type="ECO:0000313" key="1">
    <source>
        <dbReference type="EMBL" id="MBC9812693.1"/>
    </source>
</evidence>
<dbReference type="EMBL" id="JACVEL010000005">
    <property type="protein sequence ID" value="MBC9812693.1"/>
    <property type="molecule type" value="Genomic_DNA"/>
</dbReference>
<name>A0A8J6PPW8_9FLAO</name>
<sequence>MKKNIFFILISGTFLFSACKKEEFQKPEEAASETPVFRVKGTIGEHAIDMTAGVDGAYQETTVITINGIEFLSGKMIKGSSVFSLAVSSGEIGIPPTFSEIMTPNLSFAYDEQNWYTVNHQNLPNSQQIESIVYSLDGMEIGSNLSILSSGFHTICADVEFNDGTTRTVCNKVLLGYKDLAGYKIKFNPQQGTGATNLWLESSSTPIAGVKWYVNGELASEEQQMSLSPGAGVIAVKAVTTFTNGIVRTHEVLVDTDGQGRYMLDMETYKTAVEQVYFNDFRVQMSFQNDADVYASHASTDIPGSLSVNSISLFKELPNGNKIYKVTGAIKGNAKSLLSGNLVHSQLEVIFAIESPY</sequence>
<dbReference type="Proteomes" id="UP000652681">
    <property type="component" value="Unassembled WGS sequence"/>
</dbReference>
<keyword evidence="2" id="KW-1185">Reference proteome</keyword>